<dbReference type="EMBL" id="JAKLTY010000003">
    <property type="protein sequence ID" value="MCG2626060.1"/>
    <property type="molecule type" value="Genomic_DNA"/>
</dbReference>
<evidence type="ECO:0000313" key="1">
    <source>
        <dbReference type="EMBL" id="MCG2626060.1"/>
    </source>
</evidence>
<comment type="caution">
    <text evidence="1">The sequence shown here is derived from an EMBL/GenBank/DDBJ whole genome shotgun (WGS) entry which is preliminary data.</text>
</comment>
<reference evidence="1" key="1">
    <citation type="submission" date="2022-01" db="EMBL/GenBank/DDBJ databases">
        <title>Genome sequnece data of strain Bradyrhizobium sp. nov.</title>
        <authorList>
            <person name="Zhang J."/>
        </authorList>
    </citation>
    <scope>NUCLEOTIDE SEQUENCE</scope>
    <source>
        <strain evidence="1">WYCCWR 13023</strain>
    </source>
</reference>
<protein>
    <submittedName>
        <fullName evidence="1">Uncharacterized protein</fullName>
    </submittedName>
</protein>
<dbReference type="Proteomes" id="UP001139054">
    <property type="component" value="Unassembled WGS sequence"/>
</dbReference>
<accession>A0A9X1R6V1</accession>
<dbReference type="RefSeq" id="WP_237889909.1">
    <property type="nucleotide sequence ID" value="NZ_JAKLTY010000003.1"/>
</dbReference>
<dbReference type="AlphaFoldDB" id="A0A9X1R6V1"/>
<name>A0A9X1R6V1_9BRAD</name>
<gene>
    <name evidence="1" type="ORF">L6654_05405</name>
</gene>
<sequence>MQVLHDSRCQHWDLRRAVGIKRKRNQPGMFGIALSILRGGDTQKPADFRGESSLVAETCGMP</sequence>
<organism evidence="1 2">
    <name type="scientific">Bradyrhizobium zhengyangense</name>
    <dbReference type="NCBI Taxonomy" id="2911009"/>
    <lineage>
        <taxon>Bacteria</taxon>
        <taxon>Pseudomonadati</taxon>
        <taxon>Pseudomonadota</taxon>
        <taxon>Alphaproteobacteria</taxon>
        <taxon>Hyphomicrobiales</taxon>
        <taxon>Nitrobacteraceae</taxon>
        <taxon>Bradyrhizobium</taxon>
    </lineage>
</organism>
<evidence type="ECO:0000313" key="2">
    <source>
        <dbReference type="Proteomes" id="UP001139054"/>
    </source>
</evidence>
<proteinExistence type="predicted"/>